<dbReference type="InterPro" id="IPR029058">
    <property type="entry name" value="AB_hydrolase_fold"/>
</dbReference>
<evidence type="ECO:0000313" key="2">
    <source>
        <dbReference type="Proteomes" id="UP001183127"/>
    </source>
</evidence>
<dbReference type="Proteomes" id="UP001183127">
    <property type="component" value="Chromosome"/>
</dbReference>
<gene>
    <name evidence="1" type="ORF">RAH46_15090</name>
</gene>
<dbReference type="GeneID" id="32805938"/>
<dbReference type="SUPFAM" id="SSF53474">
    <property type="entry name" value="alpha/beta-Hydrolases"/>
    <property type="match status" value="1"/>
</dbReference>
<name>A0ABY9QI00_9PSED</name>
<accession>A0ABY9QI00</accession>
<organism evidence="1 2">
    <name type="scientific">Pseudomonas entomophila</name>
    <dbReference type="NCBI Taxonomy" id="312306"/>
    <lineage>
        <taxon>Bacteria</taxon>
        <taxon>Pseudomonadati</taxon>
        <taxon>Pseudomonadota</taxon>
        <taxon>Gammaproteobacteria</taxon>
        <taxon>Pseudomonadales</taxon>
        <taxon>Pseudomonadaceae</taxon>
        <taxon>Pseudomonas</taxon>
    </lineage>
</organism>
<sequence>MDTRNAVLWVALAMQMGCSTWFQDPNTVLVKEPGASHYTVHQDIAKYAKDYWGYVALAANAYELSWPDYKDKLRAQNKSVRQKSLLMQSFDPTCERAADQLITVPGWYAWTGFPDRQFAKHADLSGLFFSVWEYRGPKGVSQVAIVFRGTNFDQHQDWTSNFRWFIPDWLRNEDQYSVTRDQVAPAFAAELGKRIADGRLPSDVKVVAIGHSLGGGLAHQLAYAFPRSVASPLKVSQVIAFNSSPVTGWFSTPNPPRTQNTEELAIDQIFEHGEALAYLRLPIDIIKPPGKGDPAVRDVRFDLQNRIGGIRNHNSRMFACRLAQVAGEHPFAGK</sequence>
<protein>
    <recommendedName>
        <fullName evidence="3">DUF2974 domain-containing protein</fullName>
    </recommendedName>
</protein>
<proteinExistence type="predicted"/>
<dbReference type="Pfam" id="PF26363">
    <property type="entry name" value="Phospholipase-like"/>
    <property type="match status" value="1"/>
</dbReference>
<reference evidence="1 2" key="1">
    <citation type="submission" date="2023-08" db="EMBL/GenBank/DDBJ databases">
        <title>Complete Genome Sequence of Pseudomonas entomophila TVIN A01.</title>
        <authorList>
            <person name="Shelke T."/>
            <person name="Mahar N.S."/>
            <person name="Gupta I."/>
            <person name="Gupta V."/>
        </authorList>
    </citation>
    <scope>NUCLEOTIDE SEQUENCE [LARGE SCALE GENOMIC DNA]</scope>
    <source>
        <strain evidence="1 2">TVIN-A01</strain>
    </source>
</reference>
<dbReference type="Gene3D" id="3.40.50.1820">
    <property type="entry name" value="alpha/beta hydrolase"/>
    <property type="match status" value="1"/>
</dbReference>
<evidence type="ECO:0008006" key="3">
    <source>
        <dbReference type="Google" id="ProtNLM"/>
    </source>
</evidence>
<evidence type="ECO:0000313" key="1">
    <source>
        <dbReference type="EMBL" id="WMW03668.1"/>
    </source>
</evidence>
<dbReference type="EMBL" id="CP132921">
    <property type="protein sequence ID" value="WMW03668.1"/>
    <property type="molecule type" value="Genomic_DNA"/>
</dbReference>
<dbReference type="RefSeq" id="WP_011533977.1">
    <property type="nucleotide sequence ID" value="NZ_CP132921.1"/>
</dbReference>
<keyword evidence="2" id="KW-1185">Reference proteome</keyword>